<feature type="region of interest" description="Disordered" evidence="1">
    <location>
        <begin position="225"/>
        <end position="264"/>
    </location>
</feature>
<proteinExistence type="predicted"/>
<dbReference type="EMBL" id="GBEZ01008185">
    <property type="protein sequence ID" value="JAC77337.1"/>
    <property type="molecule type" value="Transcribed_RNA"/>
</dbReference>
<reference evidence="2" key="1">
    <citation type="submission" date="2014-05" db="EMBL/GenBank/DDBJ databases">
        <title>The transcriptome of the halophilic microalga Tetraselmis sp. GSL018 isolated from the Great Salt Lake, Utah.</title>
        <authorList>
            <person name="Jinkerson R.E."/>
            <person name="D'Adamo S."/>
            <person name="Posewitz M.C."/>
        </authorList>
    </citation>
    <scope>NUCLEOTIDE SEQUENCE</scope>
    <source>
        <strain evidence="2">GSL018</strain>
    </source>
</reference>
<sequence>MSDTNETICLIQMEERRPFMVGTSANERTLLVYDAAKDRHLPTSYRRFVRDIRLKAFQRKDHSGTTDFHSERLATATRAVSEERTRALHRASERIPEIGMRLWDLWPKHRPYYPTTVGAGGVDMSPARRRVDIFPAKVAVPCESHLSPYAKDYGGALQRSEPASGRPLATGVPGLGGGKAIGALVRSRGLHSVPHTTVSARRSLAGISPSTRRTPAAGRVALAEARTHGKRAASDLSPRVRPEDRAQDNTGSTPPQGAASIGVTSRFTTPYTRVSVIDI</sequence>
<accession>A0A061RWR0</accession>
<dbReference type="AlphaFoldDB" id="A0A061RWR0"/>
<gene>
    <name evidence="2" type="ORF">TSPGSL018_17980</name>
</gene>
<organism evidence="2">
    <name type="scientific">Tetraselmis sp. GSL018</name>
    <dbReference type="NCBI Taxonomy" id="582737"/>
    <lineage>
        <taxon>Eukaryota</taxon>
        <taxon>Viridiplantae</taxon>
        <taxon>Chlorophyta</taxon>
        <taxon>core chlorophytes</taxon>
        <taxon>Chlorodendrophyceae</taxon>
        <taxon>Chlorodendrales</taxon>
        <taxon>Chlorodendraceae</taxon>
        <taxon>Tetraselmis</taxon>
    </lineage>
</organism>
<name>A0A061RWR0_9CHLO</name>
<protein>
    <submittedName>
        <fullName evidence="2">Uncharacterized protein</fullName>
    </submittedName>
</protein>
<evidence type="ECO:0000313" key="2">
    <source>
        <dbReference type="EMBL" id="JAC77337.1"/>
    </source>
</evidence>
<feature type="compositionally biased region" description="Basic and acidic residues" evidence="1">
    <location>
        <begin position="238"/>
        <end position="247"/>
    </location>
</feature>
<evidence type="ECO:0000256" key="1">
    <source>
        <dbReference type="SAM" id="MobiDB-lite"/>
    </source>
</evidence>